<protein>
    <recommendedName>
        <fullName evidence="3">2-oxo-4-hydroxy-4-carboxy-5-ureidoimidazoline decarboxylase</fullName>
        <ecNumber evidence="3">4.1.1.97</ecNumber>
    </recommendedName>
</protein>
<dbReference type="InterPro" id="IPR018020">
    <property type="entry name" value="OHCU_decarboxylase"/>
</dbReference>
<dbReference type="EC" id="4.1.1.97" evidence="3"/>
<evidence type="ECO:0000256" key="5">
    <source>
        <dbReference type="ARBA" id="ARBA00022793"/>
    </source>
</evidence>
<dbReference type="EMBL" id="JAHVXZ010000019">
    <property type="protein sequence ID" value="MBW1259689.1"/>
    <property type="molecule type" value="Genomic_DNA"/>
</dbReference>
<dbReference type="GO" id="GO:0005524">
    <property type="term" value="F:ATP binding"/>
    <property type="evidence" value="ECO:0007669"/>
    <property type="project" value="UniProtKB-KW"/>
</dbReference>
<dbReference type="GeneID" id="99738120"/>
<dbReference type="Pfam" id="PF09349">
    <property type="entry name" value="OHCU_decarbox"/>
    <property type="match status" value="1"/>
</dbReference>
<evidence type="ECO:0000256" key="3">
    <source>
        <dbReference type="ARBA" id="ARBA00012257"/>
    </source>
</evidence>
<dbReference type="InterPro" id="IPR036778">
    <property type="entry name" value="OHCU_decarboxylase_sf"/>
</dbReference>
<evidence type="ECO:0000256" key="2">
    <source>
        <dbReference type="ARBA" id="ARBA00004754"/>
    </source>
</evidence>
<dbReference type="NCBIfam" id="NF010372">
    <property type="entry name" value="PRK13798.1"/>
    <property type="match status" value="1"/>
</dbReference>
<dbReference type="Proteomes" id="UP001197236">
    <property type="component" value="Unassembled WGS sequence"/>
</dbReference>
<organism evidence="9 10">
    <name type="scientific">Pantoea allii</name>
    <dbReference type="NCBI Taxonomy" id="574096"/>
    <lineage>
        <taxon>Bacteria</taxon>
        <taxon>Pseudomonadati</taxon>
        <taxon>Pseudomonadota</taxon>
        <taxon>Gammaproteobacteria</taxon>
        <taxon>Enterobacterales</taxon>
        <taxon>Erwiniaceae</taxon>
        <taxon>Pantoea</taxon>
    </lineage>
</organism>
<proteinExistence type="predicted"/>
<dbReference type="OrthoDB" id="9800909at2"/>
<dbReference type="PANTHER" id="PTHR43466:SF1">
    <property type="entry name" value="2-OXO-4-HYDROXY-4-CARBOXY-5-UREIDOIMIDAZOLINE DECARBOXYLASE-RELATED"/>
    <property type="match status" value="1"/>
</dbReference>
<dbReference type="AlphaFoldDB" id="A0A2V2BBC1"/>
<evidence type="ECO:0000313" key="10">
    <source>
        <dbReference type="Proteomes" id="UP000245981"/>
    </source>
</evidence>
<reference evidence="9 10" key="1">
    <citation type="submission" date="2018-05" db="EMBL/GenBank/DDBJ databases">
        <title>Genomic Encyclopedia of Type Strains, Phase IV (KMG-V): Genome sequencing to study the core and pangenomes of soil and plant-associated prokaryotes.</title>
        <authorList>
            <person name="Whitman W."/>
        </authorList>
    </citation>
    <scope>NUCLEOTIDE SEQUENCE [LARGE SCALE GENOMIC DNA]</scope>
    <source>
        <strain evidence="9 10">PNA 200-10</strain>
    </source>
</reference>
<gene>
    <name evidence="8" type="primary">uraD</name>
    <name evidence="9" type="ORF">C7431_11446</name>
    <name evidence="8" type="ORF">KYI95_21200</name>
</gene>
<keyword evidence="4" id="KW-0659">Purine metabolism</keyword>
<keyword evidence="5" id="KW-0210">Decarboxylase</keyword>
<dbReference type="PANTHER" id="PTHR43466">
    <property type="entry name" value="2-OXO-4-HYDROXY-4-CARBOXY-5-UREIDOIMIDAZOLINE DECARBOXYLASE-RELATED"/>
    <property type="match status" value="1"/>
</dbReference>
<evidence type="ECO:0000313" key="8">
    <source>
        <dbReference type="EMBL" id="MBW1259689.1"/>
    </source>
</evidence>
<keyword evidence="8" id="KW-0547">Nucleotide-binding</keyword>
<keyword evidence="8" id="KW-0067">ATP-binding</keyword>
<dbReference type="RefSeq" id="WP_063878535.1">
    <property type="nucleotide sequence ID" value="NZ_CP125958.1"/>
</dbReference>
<dbReference type="NCBIfam" id="TIGR03180">
    <property type="entry name" value="UraD_2"/>
    <property type="match status" value="1"/>
</dbReference>
<dbReference type="Proteomes" id="UP000245981">
    <property type="component" value="Unassembled WGS sequence"/>
</dbReference>
<name>A0A2V2BBC1_9GAMM</name>
<evidence type="ECO:0000256" key="1">
    <source>
        <dbReference type="ARBA" id="ARBA00001163"/>
    </source>
</evidence>
<sequence length="164" mass="18564">MDLVTFNQLPDAAAQLALSHCVAIPRWQQAMVAARPFHSLEALIAEAQRLTADWQTEDLNFALSAHPRIGDKVQGNGIEKCLSRSEQAAMHQADDGLQQAMLRGNQAYEARFNRVFLIRAKGRSAQNLLDELTRRLDNDHETEQQEALEQLREITLLRLKESFS</sequence>
<accession>A0A2V2BBC1</accession>
<dbReference type="GO" id="GO:0051997">
    <property type="term" value="F:2-oxo-4-hydroxy-4-carboxy-5-ureidoimidazoline decarboxylase activity"/>
    <property type="evidence" value="ECO:0007669"/>
    <property type="project" value="UniProtKB-EC"/>
</dbReference>
<dbReference type="InterPro" id="IPR017595">
    <property type="entry name" value="OHCU_decarboxylase-2"/>
</dbReference>
<evidence type="ECO:0000256" key="4">
    <source>
        <dbReference type="ARBA" id="ARBA00022631"/>
    </source>
</evidence>
<evidence type="ECO:0000256" key="6">
    <source>
        <dbReference type="ARBA" id="ARBA00023239"/>
    </source>
</evidence>
<dbReference type="GO" id="GO:0019628">
    <property type="term" value="P:urate catabolic process"/>
    <property type="evidence" value="ECO:0007669"/>
    <property type="project" value="TreeGrafter"/>
</dbReference>
<comment type="catalytic activity">
    <reaction evidence="1">
        <text>5-hydroxy-2-oxo-4-ureido-2,5-dihydro-1H-imidazole-5-carboxylate + H(+) = (S)-allantoin + CO2</text>
        <dbReference type="Rhea" id="RHEA:26301"/>
        <dbReference type="ChEBI" id="CHEBI:15378"/>
        <dbReference type="ChEBI" id="CHEBI:15678"/>
        <dbReference type="ChEBI" id="CHEBI:16526"/>
        <dbReference type="ChEBI" id="CHEBI:58639"/>
        <dbReference type="EC" id="4.1.1.97"/>
    </reaction>
</comment>
<dbReference type="GO" id="GO:0006144">
    <property type="term" value="P:purine nucleobase metabolic process"/>
    <property type="evidence" value="ECO:0007669"/>
    <property type="project" value="UniProtKB-KW"/>
</dbReference>
<dbReference type="SUPFAM" id="SSF158694">
    <property type="entry name" value="UraD-Like"/>
    <property type="match status" value="1"/>
</dbReference>
<comment type="caution">
    <text evidence="9">The sequence shown here is derived from an EMBL/GenBank/DDBJ whole genome shotgun (WGS) entry which is preliminary data.</text>
</comment>
<keyword evidence="11" id="KW-1185">Reference proteome</keyword>
<evidence type="ECO:0000313" key="9">
    <source>
        <dbReference type="EMBL" id="PWK93587.1"/>
    </source>
</evidence>
<comment type="pathway">
    <text evidence="2">Purine metabolism; urate degradation; (S)-allantoin from urate: step 3/3.</text>
</comment>
<evidence type="ECO:0000259" key="7">
    <source>
        <dbReference type="Pfam" id="PF09349"/>
    </source>
</evidence>
<feature type="domain" description="Oxo-4-hydroxy-4-carboxy-5-ureidoimidazoline decarboxylase" evidence="7">
    <location>
        <begin position="7"/>
        <end position="160"/>
    </location>
</feature>
<reference evidence="8 11" key="2">
    <citation type="submission" date="2021-07" db="EMBL/GenBank/DDBJ databases">
        <title>A novel phosphonate cluster across the Pantoea species complex is important for pathogenicity in onion.</title>
        <authorList>
            <person name="Zhao M."/>
            <person name="Stice S."/>
            <person name="Shin G.Y."/>
            <person name="Coutinho T."/>
            <person name="Gitaitis R."/>
            <person name="Kvitko B."/>
            <person name="Dutta B."/>
        </authorList>
    </citation>
    <scope>NUCLEOTIDE SEQUENCE [LARGE SCALE GENOMIC DNA]</scope>
    <source>
        <strain evidence="8 11">BD 382</strain>
    </source>
</reference>
<dbReference type="Gene3D" id="1.10.3330.10">
    <property type="entry name" value="Oxo-4-hydroxy-4-carboxy-5-ureidoimidazoline decarboxylase"/>
    <property type="match status" value="1"/>
</dbReference>
<dbReference type="STRING" id="574096.HA38_20805"/>
<dbReference type="EMBL" id="QGHF01000014">
    <property type="protein sequence ID" value="PWK93587.1"/>
    <property type="molecule type" value="Genomic_DNA"/>
</dbReference>
<keyword evidence="6 8" id="KW-0456">Lyase</keyword>
<evidence type="ECO:0000313" key="11">
    <source>
        <dbReference type="Proteomes" id="UP001197236"/>
    </source>
</evidence>